<keyword evidence="1" id="KW-0472">Membrane</keyword>
<evidence type="ECO:0000313" key="2">
    <source>
        <dbReference type="EMBL" id="CEA09358.1"/>
    </source>
</evidence>
<accession>A0A078MQ58</accession>
<keyword evidence="1" id="KW-0812">Transmembrane</keyword>
<protein>
    <submittedName>
        <fullName evidence="2">Uncharacterized protein</fullName>
    </submittedName>
</protein>
<feature type="transmembrane region" description="Helical" evidence="1">
    <location>
        <begin position="36"/>
        <end position="64"/>
    </location>
</feature>
<reference evidence="2" key="1">
    <citation type="submission" date="2014-07" db="EMBL/GenBank/DDBJ databases">
        <authorList>
            <person name="Urmite Genomes Urmite Genomes"/>
        </authorList>
    </citation>
    <scope>NUCLEOTIDE SEQUENCE</scope>
    <source>
        <strain evidence="2">11W110_air</strain>
    </source>
</reference>
<keyword evidence="1" id="KW-1133">Transmembrane helix</keyword>
<dbReference type="PATRIC" id="fig|1461584.3.peg.2700"/>
<evidence type="ECO:0000256" key="1">
    <source>
        <dbReference type="SAM" id="Phobius"/>
    </source>
</evidence>
<gene>
    <name evidence="2" type="ORF">BN1051_02727</name>
</gene>
<name>A0A078MQ58_9MICC</name>
<organism evidence="2">
    <name type="scientific">Arthrobacter saudimassiliensis</name>
    <dbReference type="NCBI Taxonomy" id="1461584"/>
    <lineage>
        <taxon>Bacteria</taxon>
        <taxon>Bacillati</taxon>
        <taxon>Actinomycetota</taxon>
        <taxon>Actinomycetes</taxon>
        <taxon>Micrococcales</taxon>
        <taxon>Micrococcaceae</taxon>
        <taxon>Arthrobacter</taxon>
    </lineage>
</organism>
<dbReference type="AlphaFoldDB" id="A0A078MQ58"/>
<dbReference type="EMBL" id="LN483072">
    <property type="protein sequence ID" value="CEA09358.1"/>
    <property type="molecule type" value="Genomic_DNA"/>
</dbReference>
<sequence length="111" mass="12170">MLFRRARTFLVLIGVFWLWLLFGSAAFIASLFDTPMYALLALYGLGVLTLISLLAAPVCAAFLVMNRAGSTHRVHHLSELAPVIRMVPRRVADGGTALSQRAAAKWRDLAS</sequence>
<proteinExistence type="predicted"/>